<dbReference type="SUPFAM" id="SSF55785">
    <property type="entry name" value="PYP-like sensor domain (PAS domain)"/>
    <property type="match status" value="1"/>
</dbReference>
<dbReference type="SUPFAM" id="SSF47384">
    <property type="entry name" value="Homodimeric domain of signal transducing histidine kinase"/>
    <property type="match status" value="1"/>
</dbReference>
<organism evidence="11 12">
    <name type="scientific">Lysobacter antibioticus</name>
    <dbReference type="NCBI Taxonomy" id="84531"/>
    <lineage>
        <taxon>Bacteria</taxon>
        <taxon>Pseudomonadati</taxon>
        <taxon>Pseudomonadota</taxon>
        <taxon>Gammaproteobacteria</taxon>
        <taxon>Lysobacterales</taxon>
        <taxon>Lysobacteraceae</taxon>
        <taxon>Lysobacter</taxon>
    </lineage>
</organism>
<dbReference type="SMART" id="SM00448">
    <property type="entry name" value="REC"/>
    <property type="match status" value="1"/>
</dbReference>
<dbReference type="Gene3D" id="3.30.565.10">
    <property type="entry name" value="Histidine kinase-like ATPase, C-terminal domain"/>
    <property type="match status" value="1"/>
</dbReference>
<dbReference type="InterPro" id="IPR035965">
    <property type="entry name" value="PAS-like_dom_sf"/>
</dbReference>
<dbReference type="Gene3D" id="3.30.450.20">
    <property type="entry name" value="PAS domain"/>
    <property type="match status" value="1"/>
</dbReference>
<feature type="domain" description="Response regulatory" evidence="9">
    <location>
        <begin position="1325"/>
        <end position="1446"/>
    </location>
</feature>
<dbReference type="SUPFAM" id="SSF47226">
    <property type="entry name" value="Histidine-containing phosphotransfer domain, HPT domain"/>
    <property type="match status" value="1"/>
</dbReference>
<dbReference type="PROSITE" id="PS50110">
    <property type="entry name" value="RESPONSE_REGULATORY"/>
    <property type="match status" value="1"/>
</dbReference>
<sequence>MRRLIVGVLLSALFSPLEGSAVSTAPTHEPISSNSDNGVASFELFDRDKGLASDRALKVLADRYGFVWVGGNNGLHRFDGHSFYSFDRDPNDPGSLASRIALLLADSPDALWIGNQDGTLQRLDRATSRLERVPIRTADGKSPVSIYWLGSDNRNIIWMHTDLGLLRVVPSSRTVVSVMEASQLEPDLTNFEFDLDRRVLYVTVDATTVVAIGLDFPQKVPLPVLSIPDRQRITAMAYDKHGLWLVAGTSLWRWDAKDASLKRVMAQVPMLRATEMVVDRQGVLWLASDIDSSGGLYRVDPVREEVSIYRHNSADPQSLRHNRIWSLALDVNNDLWIGTRGGVNRLRLKENGVKRIALPGGIPAAICAIHRAGPKLLVSVCDGTLHEFDPASGRWDPVPSDLGNILSKTQPGIANTISGLMDDGEGGLWIAGGMGLVHWRRKAPPISVPLAARPTAFITATLLDSKRKLWAITHSNGLAALYPGETELRSVDQIGSKGILTSIAAGLNDSLWLGSEHGLIHYQPESGRVSRFTYAPNDPSSISDDHVLHIYVDAADTLWVGTRAGLNRVVVNRKGHISFRRYGTKDGLPDQTVEVILNDATGDLWVGTDRGIARWQPQLDRFQGYTSADGIPDDTIRKGGAVLGQDGGLYFGTSKSLWRLDPSKLRLADPAHIAVSSYEVGNTTFVNHLGHQLKRIDSKYQDGRVVFRLASFGEPRRLSYRLSGLEEQWRDMPADLSVAYHRIQPGSYELQIRQLDGHARWVPGLALKVDVEPPIWRSWWAYMAYAVVVSLWASWLGRSYLTRRRRRYEYFRALRDRDERLRLAMSASGGVIVEIDFHKSQISPSDELIIPRRSQKGERVGARDYLSSVHPDDVLAVERALTALQQEHSPDLEIEHRRRDVNDSWTWVRLRGRFIERTNGESAQEVFTGMVHDISQERSDRDLRQRAELLAVMSHEMRTPLNGIVGMIDLLDQSPLQMEQKNMLDACKESTSILLSIINDFLDLSKIDAGMLELEQADLSTRDLIEAATRPFTLQALNKKLHLDIYIDPEVPSKIMGDWIRLRQILTNLIGNAIKFTACGNIEIAMSTNGSGMLRLVVADTGIGIDPSVLEHLFQPFRQASASTARRFGGTGLGLSIVKSLAEAMGGEVECESRLGLGTRFILAIPLLPASSLDIELKPLLGIRVLVIAGNHNARKFIRGPLNWLGAEVAFTSSPESAITRILNQELEAIDVVMIDKREPAAACIDFLVQEMGGAAIPIVAIGHPTDLALGTGAIWVEGDPLVRSSLTHGIELAMGRSKPPPSAATKEPEEVALHARTGFLHDQPILLAEDNPINREVAVRQLARLGYKCECAAHGEEAWNMLRLYPGRYKLLITDGQMPILDGYQLAERVRKHEADSGDPRLKILMITAGTLTADRERCMSLDLDGFLTKPLLFEALKGKLSELLDSPVEPKADRAGAAAQRSLAEFSPLSDLAHENIAAFKRILEIFVRTTHHDLRDLDQAMQEGNRSKVMELAHRIKSACYQLGQDSAGHAVDKVERAAANHSQDALLSQLLENAKRELTRALSLTEGCLRDGEDRE</sequence>
<dbReference type="Pfam" id="PF08447">
    <property type="entry name" value="PAS_3"/>
    <property type="match status" value="1"/>
</dbReference>
<dbReference type="InterPro" id="IPR003661">
    <property type="entry name" value="HisK_dim/P_dom"/>
</dbReference>
<feature type="domain" description="Histidine kinase" evidence="8">
    <location>
        <begin position="952"/>
        <end position="1169"/>
    </location>
</feature>
<evidence type="ECO:0000256" key="4">
    <source>
        <dbReference type="ARBA" id="ARBA00023012"/>
    </source>
</evidence>
<dbReference type="SMART" id="SM00388">
    <property type="entry name" value="HisKA"/>
    <property type="match status" value="1"/>
</dbReference>
<dbReference type="PROSITE" id="PS50109">
    <property type="entry name" value="HIS_KIN"/>
    <property type="match status" value="1"/>
</dbReference>
<dbReference type="SUPFAM" id="SSF55874">
    <property type="entry name" value="ATPase domain of HSP90 chaperone/DNA topoisomerase II/histidine kinase"/>
    <property type="match status" value="1"/>
</dbReference>
<dbReference type="InterPro" id="IPR013783">
    <property type="entry name" value="Ig-like_fold"/>
</dbReference>
<dbReference type="CDD" id="cd16922">
    <property type="entry name" value="HATPase_EvgS-ArcB-TorS-like"/>
    <property type="match status" value="1"/>
</dbReference>
<dbReference type="PANTHER" id="PTHR45339:SF5">
    <property type="entry name" value="HISTIDINE KINASE"/>
    <property type="match status" value="1"/>
</dbReference>
<feature type="modified residue" description="Phosphohistidine" evidence="5">
    <location>
        <position position="1517"/>
    </location>
</feature>
<proteinExistence type="predicted"/>
<dbReference type="Pfam" id="PF01627">
    <property type="entry name" value="Hpt"/>
    <property type="match status" value="1"/>
</dbReference>
<dbReference type="Gene3D" id="1.20.120.160">
    <property type="entry name" value="HPT domain"/>
    <property type="match status" value="1"/>
</dbReference>
<dbReference type="InterPro" id="IPR005467">
    <property type="entry name" value="His_kinase_dom"/>
</dbReference>
<dbReference type="Pfam" id="PF02518">
    <property type="entry name" value="HATPase_c"/>
    <property type="match status" value="1"/>
</dbReference>
<dbReference type="Pfam" id="PF07494">
    <property type="entry name" value="Reg_prop"/>
    <property type="match status" value="1"/>
</dbReference>
<dbReference type="GO" id="GO:0005524">
    <property type="term" value="F:ATP binding"/>
    <property type="evidence" value="ECO:0007669"/>
    <property type="project" value="UniProtKB-KW"/>
</dbReference>
<comment type="catalytic activity">
    <reaction evidence="1">
        <text>ATP + protein L-histidine = ADP + protein N-phospho-L-histidine.</text>
        <dbReference type="EC" id="2.7.13.3"/>
    </reaction>
</comment>
<evidence type="ECO:0000256" key="6">
    <source>
        <dbReference type="PROSITE-ProRule" id="PRU00169"/>
    </source>
</evidence>
<dbReference type="EC" id="2.7.13.3" evidence="2"/>
<dbReference type="KEGG" id="lab:LA76x_0457"/>
<dbReference type="PANTHER" id="PTHR45339">
    <property type="entry name" value="HYBRID SIGNAL TRANSDUCTION HISTIDINE KINASE J"/>
    <property type="match status" value="1"/>
</dbReference>
<evidence type="ECO:0000259" key="10">
    <source>
        <dbReference type="PROSITE" id="PS50894"/>
    </source>
</evidence>
<evidence type="ECO:0000256" key="5">
    <source>
        <dbReference type="PROSITE-ProRule" id="PRU00110"/>
    </source>
</evidence>
<name>A0A0S2F500_LYSAN</name>
<dbReference type="SUPFAM" id="SSF52172">
    <property type="entry name" value="CheY-like"/>
    <property type="match status" value="2"/>
</dbReference>
<dbReference type="InterPro" id="IPR036097">
    <property type="entry name" value="HisK_dim/P_sf"/>
</dbReference>
<dbReference type="GO" id="GO:0000155">
    <property type="term" value="F:phosphorelay sensor kinase activity"/>
    <property type="evidence" value="ECO:0007669"/>
    <property type="project" value="InterPro"/>
</dbReference>
<dbReference type="InterPro" id="IPR036890">
    <property type="entry name" value="HATPase_C_sf"/>
</dbReference>
<keyword evidence="7" id="KW-0732">Signal</keyword>
<dbReference type="Gene3D" id="1.10.287.130">
    <property type="match status" value="1"/>
</dbReference>
<dbReference type="CDD" id="cd00082">
    <property type="entry name" value="HisKA"/>
    <property type="match status" value="1"/>
</dbReference>
<dbReference type="InterPro" id="IPR011006">
    <property type="entry name" value="CheY-like_superfamily"/>
</dbReference>
<dbReference type="Pfam" id="PF00512">
    <property type="entry name" value="HisKA"/>
    <property type="match status" value="1"/>
</dbReference>
<dbReference type="PROSITE" id="PS50894">
    <property type="entry name" value="HPT"/>
    <property type="match status" value="1"/>
</dbReference>
<dbReference type="InterPro" id="IPR036641">
    <property type="entry name" value="HPT_dom_sf"/>
</dbReference>
<dbReference type="InterPro" id="IPR003594">
    <property type="entry name" value="HATPase_dom"/>
</dbReference>
<keyword evidence="11" id="KW-0418">Kinase</keyword>
<dbReference type="InterPro" id="IPR013655">
    <property type="entry name" value="PAS_fold_3"/>
</dbReference>
<dbReference type="InterPro" id="IPR004358">
    <property type="entry name" value="Sig_transdc_His_kin-like_C"/>
</dbReference>
<keyword evidence="11" id="KW-0808">Transferase</keyword>
<evidence type="ECO:0000256" key="3">
    <source>
        <dbReference type="ARBA" id="ARBA00022553"/>
    </source>
</evidence>
<evidence type="ECO:0000256" key="1">
    <source>
        <dbReference type="ARBA" id="ARBA00000085"/>
    </source>
</evidence>
<dbReference type="FunFam" id="3.30.565.10:FF:000010">
    <property type="entry name" value="Sensor histidine kinase RcsC"/>
    <property type="match status" value="1"/>
</dbReference>
<evidence type="ECO:0000256" key="2">
    <source>
        <dbReference type="ARBA" id="ARBA00012438"/>
    </source>
</evidence>
<evidence type="ECO:0000313" key="12">
    <source>
        <dbReference type="Proteomes" id="UP000060787"/>
    </source>
</evidence>
<reference evidence="11 12" key="1">
    <citation type="journal article" date="2015" name="BMC Genomics">
        <title>Comparative genomics and metabolic profiling of the genus Lysobacter.</title>
        <authorList>
            <person name="de Bruijn I."/>
            <person name="Cheng X."/>
            <person name="de Jager V."/>
            <person name="Exposito R.G."/>
            <person name="Watrous J."/>
            <person name="Patel N."/>
            <person name="Postma J."/>
            <person name="Dorrestein P.C."/>
            <person name="Kobayashi D."/>
            <person name="Raaijmakers J.M."/>
        </authorList>
    </citation>
    <scope>NUCLEOTIDE SEQUENCE [LARGE SCALE GENOMIC DNA]</scope>
    <source>
        <strain evidence="11 12">76</strain>
    </source>
</reference>
<evidence type="ECO:0000259" key="9">
    <source>
        <dbReference type="PROSITE" id="PS50110"/>
    </source>
</evidence>
<dbReference type="InterPro" id="IPR015943">
    <property type="entry name" value="WD40/YVTN_repeat-like_dom_sf"/>
</dbReference>
<dbReference type="Pfam" id="PF00072">
    <property type="entry name" value="Response_reg"/>
    <property type="match status" value="1"/>
</dbReference>
<dbReference type="Gene3D" id="2.60.40.10">
    <property type="entry name" value="Immunoglobulins"/>
    <property type="match status" value="1"/>
</dbReference>
<evidence type="ECO:0000313" key="11">
    <source>
        <dbReference type="EMBL" id="ALN78618.1"/>
    </source>
</evidence>
<keyword evidence="3 6" id="KW-0597">Phosphoprotein</keyword>
<feature type="signal peptide" evidence="7">
    <location>
        <begin position="1"/>
        <end position="21"/>
    </location>
</feature>
<evidence type="ECO:0000259" key="8">
    <source>
        <dbReference type="PROSITE" id="PS50109"/>
    </source>
</evidence>
<dbReference type="GO" id="GO:0005886">
    <property type="term" value="C:plasma membrane"/>
    <property type="evidence" value="ECO:0007669"/>
    <property type="project" value="UniProtKB-SubCell"/>
</dbReference>
<accession>A0A0S2F500</accession>
<dbReference type="STRING" id="84531.LA76x_0457"/>
<dbReference type="Gene3D" id="2.130.10.10">
    <property type="entry name" value="YVTN repeat-like/Quinoprotein amine dehydrogenase"/>
    <property type="match status" value="3"/>
</dbReference>
<dbReference type="SUPFAM" id="SSF63829">
    <property type="entry name" value="Calcium-dependent phosphotriesterase"/>
    <property type="match status" value="2"/>
</dbReference>
<dbReference type="PRINTS" id="PR00344">
    <property type="entry name" value="BCTRLSENSOR"/>
</dbReference>
<dbReference type="InterPro" id="IPR008207">
    <property type="entry name" value="Sig_transdc_His_kin_Hpt_dom"/>
</dbReference>
<evidence type="ECO:0000256" key="7">
    <source>
        <dbReference type="SAM" id="SignalP"/>
    </source>
</evidence>
<keyword evidence="4" id="KW-0902">Two-component regulatory system</keyword>
<dbReference type="Gene3D" id="3.40.50.2300">
    <property type="match status" value="1"/>
</dbReference>
<dbReference type="SMART" id="SM00387">
    <property type="entry name" value="HATPase_c"/>
    <property type="match status" value="1"/>
</dbReference>
<dbReference type="InterPro" id="IPR011110">
    <property type="entry name" value="Reg_prop"/>
</dbReference>
<dbReference type="InterPro" id="IPR001789">
    <property type="entry name" value="Sig_transdc_resp-reg_receiver"/>
</dbReference>
<dbReference type="SUPFAM" id="SSF63825">
    <property type="entry name" value="YWTD domain"/>
    <property type="match status" value="1"/>
</dbReference>
<dbReference type="EMBL" id="CP011129">
    <property type="protein sequence ID" value="ALN78618.1"/>
    <property type="molecule type" value="Genomic_DNA"/>
</dbReference>
<keyword evidence="12" id="KW-1185">Reference proteome</keyword>
<feature type="modified residue" description="4-aspartylphosphate" evidence="6">
    <location>
        <position position="1376"/>
    </location>
</feature>
<gene>
    <name evidence="11" type="ORF">LA76x_0457</name>
</gene>
<dbReference type="CDD" id="cd17546">
    <property type="entry name" value="REC_hyHK_CKI1_RcsC-like"/>
    <property type="match status" value="1"/>
</dbReference>
<feature type="domain" description="HPt" evidence="10">
    <location>
        <begin position="1478"/>
        <end position="1569"/>
    </location>
</feature>
<protein>
    <recommendedName>
        <fullName evidence="2">histidine kinase</fullName>
        <ecNumber evidence="2">2.7.13.3</ecNumber>
    </recommendedName>
</protein>
<dbReference type="PATRIC" id="fig|84531.8.peg.473"/>
<feature type="chain" id="PRO_5006596955" description="histidine kinase" evidence="7">
    <location>
        <begin position="22"/>
        <end position="1580"/>
    </location>
</feature>
<dbReference type="Proteomes" id="UP000060787">
    <property type="component" value="Chromosome"/>
</dbReference>